<comment type="caution">
    <text evidence="1">The sequence shown here is derived from an EMBL/GenBank/DDBJ whole genome shotgun (WGS) entry which is preliminary data.</text>
</comment>
<dbReference type="Proteomes" id="UP001234297">
    <property type="component" value="Chromosome 3"/>
</dbReference>
<keyword evidence="2" id="KW-1185">Reference proteome</keyword>
<name>A0ACC2LPR8_PERAE</name>
<dbReference type="EMBL" id="CM056811">
    <property type="protein sequence ID" value="KAJ8635419.1"/>
    <property type="molecule type" value="Genomic_DNA"/>
</dbReference>
<reference evidence="1 2" key="1">
    <citation type="journal article" date="2022" name="Hortic Res">
        <title>A haplotype resolved chromosomal level avocado genome allows analysis of novel avocado genes.</title>
        <authorList>
            <person name="Nath O."/>
            <person name="Fletcher S.J."/>
            <person name="Hayward A."/>
            <person name="Shaw L.M."/>
            <person name="Masouleh A.K."/>
            <person name="Furtado A."/>
            <person name="Henry R.J."/>
            <person name="Mitter N."/>
        </authorList>
    </citation>
    <scope>NUCLEOTIDE SEQUENCE [LARGE SCALE GENOMIC DNA]</scope>
    <source>
        <strain evidence="2">cv. Hass</strain>
    </source>
</reference>
<evidence type="ECO:0000313" key="2">
    <source>
        <dbReference type="Proteomes" id="UP001234297"/>
    </source>
</evidence>
<organism evidence="1 2">
    <name type="scientific">Persea americana</name>
    <name type="common">Avocado</name>
    <dbReference type="NCBI Taxonomy" id="3435"/>
    <lineage>
        <taxon>Eukaryota</taxon>
        <taxon>Viridiplantae</taxon>
        <taxon>Streptophyta</taxon>
        <taxon>Embryophyta</taxon>
        <taxon>Tracheophyta</taxon>
        <taxon>Spermatophyta</taxon>
        <taxon>Magnoliopsida</taxon>
        <taxon>Magnoliidae</taxon>
        <taxon>Laurales</taxon>
        <taxon>Lauraceae</taxon>
        <taxon>Persea</taxon>
    </lineage>
</organism>
<proteinExistence type="predicted"/>
<evidence type="ECO:0000313" key="1">
    <source>
        <dbReference type="EMBL" id="KAJ8635419.1"/>
    </source>
</evidence>
<protein>
    <submittedName>
        <fullName evidence="1">Uncharacterized protein</fullName>
    </submittedName>
</protein>
<accession>A0ACC2LPR8</accession>
<sequence length="176" mass="18981">MNSSENPEVEFVYGADQIDPVKAIDPGLVYDITKEDYLQFLCNEGYCKNEIRSVSGENINCSSKTTGTIGDLNYPSIQLRVGGNKSFSSNFSRSVTNVGSSVSTYKAIVKGHPDLQITVNPSVLSLKSLNEKHSFVVTVTGKGLPTGSSILSTQLVWSDGVHSVRSPVVVYTQSNP</sequence>
<gene>
    <name evidence="1" type="ORF">MRB53_009686</name>
</gene>